<evidence type="ECO:0000256" key="2">
    <source>
        <dbReference type="RuleBase" id="RU362080"/>
    </source>
</evidence>
<comment type="caution">
    <text evidence="3">The sequence shown here is derived from an EMBL/GenBank/DDBJ whole genome shotgun (WGS) entry which is preliminary data.</text>
</comment>
<dbReference type="InterPro" id="IPR036165">
    <property type="entry name" value="YefM-like_sf"/>
</dbReference>
<sequence>MTPVTITQARADLYKIVDQVCQNHTPTIIKGKRNNAVIVSEEDWKSIQETLYLLSVPGMYESIVEGQNEPLEEMLTESDLGW</sequence>
<comment type="similarity">
    <text evidence="1 2">Belongs to the phD/YefM antitoxin family.</text>
</comment>
<gene>
    <name evidence="3" type="ORF">EQU50_05850</name>
</gene>
<reference evidence="3 4" key="1">
    <citation type="submission" date="2018-10" db="EMBL/GenBank/DDBJ databases">
        <title>An updated phylogeny of the Alphaproteobacteria reveals that the parasitic Rickettsiales and Holosporales have independent origins.</title>
        <authorList>
            <person name="Munoz-Gomez S.A."/>
            <person name="Hess S."/>
            <person name="Burger G."/>
            <person name="Lang B.F."/>
            <person name="Susko E."/>
            <person name="Slamovits C.H."/>
            <person name="Roger A.J."/>
        </authorList>
    </citation>
    <scope>NUCLEOTIDE SEQUENCE [LARGE SCALE GENOMIC DNA]</scope>
    <source>
        <strain evidence="3">HOLO01</strain>
    </source>
</reference>
<dbReference type="InterPro" id="IPR051405">
    <property type="entry name" value="phD/YefM_antitoxin"/>
</dbReference>
<dbReference type="Proteomes" id="UP000293550">
    <property type="component" value="Unassembled WGS sequence"/>
</dbReference>
<dbReference type="PANTHER" id="PTHR33713:SF6">
    <property type="entry name" value="ANTITOXIN YEFM"/>
    <property type="match status" value="1"/>
</dbReference>
<proteinExistence type="inferred from homology"/>
<dbReference type="PANTHER" id="PTHR33713">
    <property type="entry name" value="ANTITOXIN YAFN-RELATED"/>
    <property type="match status" value="1"/>
</dbReference>
<dbReference type="SUPFAM" id="SSF143120">
    <property type="entry name" value="YefM-like"/>
    <property type="match status" value="1"/>
</dbReference>
<dbReference type="NCBIfam" id="TIGR01552">
    <property type="entry name" value="phd_fam"/>
    <property type="match status" value="1"/>
</dbReference>
<comment type="function">
    <text evidence="2">Antitoxin component of a type II toxin-antitoxin (TA) system.</text>
</comment>
<evidence type="ECO:0000256" key="1">
    <source>
        <dbReference type="ARBA" id="ARBA00009981"/>
    </source>
</evidence>
<dbReference type="Pfam" id="PF02604">
    <property type="entry name" value="PhdYeFM_antitox"/>
    <property type="match status" value="1"/>
</dbReference>
<dbReference type="RefSeq" id="WP_130154221.1">
    <property type="nucleotide sequence ID" value="NZ_SCFB01000006.1"/>
</dbReference>
<dbReference type="AlphaFoldDB" id="A0A4Q7DGP1"/>
<dbReference type="EMBL" id="SCFB01000006">
    <property type="protein sequence ID" value="RZI45973.1"/>
    <property type="molecule type" value="Genomic_DNA"/>
</dbReference>
<name>A0A4Q7DGP1_9PROT</name>
<organism evidence="3 4">
    <name type="scientific">Candidatus Finniella inopinata</name>
    <dbReference type="NCBI Taxonomy" id="1696036"/>
    <lineage>
        <taxon>Bacteria</taxon>
        <taxon>Pseudomonadati</taxon>
        <taxon>Pseudomonadota</taxon>
        <taxon>Alphaproteobacteria</taxon>
        <taxon>Holosporales</taxon>
        <taxon>Candidatus Paracaedibacteraceae</taxon>
        <taxon>Candidatus Finniella</taxon>
    </lineage>
</organism>
<keyword evidence="4" id="KW-1185">Reference proteome</keyword>
<protein>
    <recommendedName>
        <fullName evidence="2">Antitoxin</fullName>
    </recommendedName>
</protein>
<accession>A0A4Q7DGP1</accession>
<evidence type="ECO:0000313" key="3">
    <source>
        <dbReference type="EMBL" id="RZI45973.1"/>
    </source>
</evidence>
<evidence type="ECO:0000313" key="4">
    <source>
        <dbReference type="Proteomes" id="UP000293550"/>
    </source>
</evidence>
<dbReference type="OrthoDB" id="9802003at2"/>
<dbReference type="Gene3D" id="3.40.1620.10">
    <property type="entry name" value="YefM-like domain"/>
    <property type="match status" value="1"/>
</dbReference>
<dbReference type="InterPro" id="IPR006442">
    <property type="entry name" value="Antitoxin_Phd/YefM"/>
</dbReference>